<keyword evidence="8 11" id="KW-1133">Transmembrane helix</keyword>
<feature type="domain" description="PilZ" evidence="13">
    <location>
        <begin position="557"/>
        <end position="662"/>
    </location>
</feature>
<dbReference type="InterPro" id="IPR003919">
    <property type="entry name" value="Cell_synth_A"/>
</dbReference>
<feature type="transmembrane region" description="Helical" evidence="11">
    <location>
        <begin position="24"/>
        <end position="40"/>
    </location>
</feature>
<feature type="domain" description="Glycosyltransferase 2-like" evidence="12">
    <location>
        <begin position="123"/>
        <end position="310"/>
    </location>
</feature>
<evidence type="ECO:0000256" key="7">
    <source>
        <dbReference type="ARBA" id="ARBA00022916"/>
    </source>
</evidence>
<organism evidence="14 15">
    <name type="scientific">Puniceicoccus vermicola</name>
    <dbReference type="NCBI Taxonomy" id="388746"/>
    <lineage>
        <taxon>Bacteria</taxon>
        <taxon>Pseudomonadati</taxon>
        <taxon>Verrucomicrobiota</taxon>
        <taxon>Opitutia</taxon>
        <taxon>Puniceicoccales</taxon>
        <taxon>Puniceicoccaceae</taxon>
        <taxon>Puniceicoccus</taxon>
    </lineage>
</organism>
<evidence type="ECO:0000256" key="5">
    <source>
        <dbReference type="ARBA" id="ARBA00022679"/>
    </source>
</evidence>
<evidence type="ECO:0000313" key="14">
    <source>
        <dbReference type="EMBL" id="MBC2601302.1"/>
    </source>
</evidence>
<dbReference type="GO" id="GO:0016760">
    <property type="term" value="F:cellulose synthase (UDP-forming) activity"/>
    <property type="evidence" value="ECO:0007669"/>
    <property type="project" value="UniProtKB-EC"/>
</dbReference>
<name>A0A7X1AWP4_9BACT</name>
<keyword evidence="5 11" id="KW-0808">Transferase</keyword>
<evidence type="ECO:0000256" key="1">
    <source>
        <dbReference type="ARBA" id="ARBA00004429"/>
    </source>
</evidence>
<dbReference type="GO" id="GO:0006011">
    <property type="term" value="P:UDP-alpha-D-glucose metabolic process"/>
    <property type="evidence" value="ECO:0007669"/>
    <property type="project" value="InterPro"/>
</dbReference>
<evidence type="ECO:0000256" key="2">
    <source>
        <dbReference type="ARBA" id="ARBA00022475"/>
    </source>
</evidence>
<dbReference type="InterPro" id="IPR005150">
    <property type="entry name" value="Cellulose_synth"/>
</dbReference>
<dbReference type="PRINTS" id="PR01439">
    <property type="entry name" value="CELLSNTHASEA"/>
</dbReference>
<dbReference type="Pfam" id="PF07238">
    <property type="entry name" value="PilZ"/>
    <property type="match status" value="1"/>
</dbReference>
<dbReference type="Gene3D" id="3.90.550.10">
    <property type="entry name" value="Spore Coat Polysaccharide Biosynthesis Protein SpsA, Chain A"/>
    <property type="match status" value="1"/>
</dbReference>
<evidence type="ECO:0000259" key="13">
    <source>
        <dbReference type="Pfam" id="PF07238"/>
    </source>
</evidence>
<keyword evidence="11" id="KW-0973">c-di-GMP</keyword>
<keyword evidence="3 11" id="KW-0997">Cell inner membrane</keyword>
<dbReference type="CDD" id="cd06421">
    <property type="entry name" value="CESA_CelA_like"/>
    <property type="match status" value="1"/>
</dbReference>
<comment type="caution">
    <text evidence="14">The sequence shown here is derived from an EMBL/GenBank/DDBJ whole genome shotgun (WGS) entry which is preliminary data.</text>
</comment>
<evidence type="ECO:0000256" key="11">
    <source>
        <dbReference type="RuleBase" id="RU365020"/>
    </source>
</evidence>
<dbReference type="SUPFAM" id="SSF53448">
    <property type="entry name" value="Nucleotide-diphospho-sugar transferases"/>
    <property type="match status" value="1"/>
</dbReference>
<comment type="function">
    <text evidence="11">Catalytic subunit of cellulose synthase. It polymerizes uridine 5'-diphosphate glucose to cellulose.</text>
</comment>
<gene>
    <name evidence="14" type="primary">bcsA</name>
    <name evidence="14" type="ORF">H5P30_05885</name>
</gene>
<feature type="transmembrane region" description="Helical" evidence="11">
    <location>
        <begin position="394"/>
        <end position="421"/>
    </location>
</feature>
<dbReference type="PANTHER" id="PTHR43867:SF2">
    <property type="entry name" value="CELLULOSE SYNTHASE CATALYTIC SUBUNIT A [UDP-FORMING]"/>
    <property type="match status" value="1"/>
</dbReference>
<dbReference type="PANTHER" id="PTHR43867">
    <property type="entry name" value="CELLULOSE SYNTHASE CATALYTIC SUBUNIT A [UDP-FORMING]"/>
    <property type="match status" value="1"/>
</dbReference>
<comment type="subcellular location">
    <subcellularLocation>
        <location evidence="1">Cell inner membrane</location>
        <topology evidence="1">Multi-pass membrane protein</topology>
    </subcellularLocation>
</comment>
<feature type="transmembrane region" description="Helical" evidence="11">
    <location>
        <begin position="503"/>
        <end position="523"/>
    </location>
</feature>
<dbReference type="InterPro" id="IPR001173">
    <property type="entry name" value="Glyco_trans_2-like"/>
</dbReference>
<feature type="transmembrane region" description="Helical" evidence="11">
    <location>
        <begin position="427"/>
        <end position="447"/>
    </location>
</feature>
<dbReference type="NCBIfam" id="TIGR03030">
    <property type="entry name" value="CelA"/>
    <property type="match status" value="1"/>
</dbReference>
<feature type="transmembrane region" description="Helical" evidence="11">
    <location>
        <begin position="529"/>
        <end position="553"/>
    </location>
</feature>
<dbReference type="GO" id="GO:0005886">
    <property type="term" value="C:plasma membrane"/>
    <property type="evidence" value="ECO:0007669"/>
    <property type="project" value="UniProtKB-SubCell"/>
</dbReference>
<dbReference type="AlphaFoldDB" id="A0A7X1AWP4"/>
<keyword evidence="9 11" id="KW-0472">Membrane</keyword>
<evidence type="ECO:0000256" key="6">
    <source>
        <dbReference type="ARBA" id="ARBA00022692"/>
    </source>
</evidence>
<keyword evidence="4 11" id="KW-0328">Glycosyltransferase</keyword>
<dbReference type="EC" id="2.4.1.12" evidence="11"/>
<evidence type="ECO:0000256" key="9">
    <source>
        <dbReference type="ARBA" id="ARBA00023136"/>
    </source>
</evidence>
<accession>A0A7X1AWP4</accession>
<feature type="transmembrane region" description="Helical" evidence="11">
    <location>
        <begin position="47"/>
        <end position="63"/>
    </location>
</feature>
<evidence type="ECO:0000313" key="15">
    <source>
        <dbReference type="Proteomes" id="UP000525652"/>
    </source>
</evidence>
<comment type="cofactor">
    <cofactor evidence="11">
        <name>Mg(2+)</name>
        <dbReference type="ChEBI" id="CHEBI:18420"/>
    </cofactor>
</comment>
<keyword evidence="7 11" id="KW-0135">Cellulose biosynthesis</keyword>
<dbReference type="Pfam" id="PF00535">
    <property type="entry name" value="Glycos_transf_2"/>
    <property type="match status" value="1"/>
</dbReference>
<dbReference type="InterPro" id="IPR050321">
    <property type="entry name" value="Glycosyltr_2/OpgH_subfam"/>
</dbReference>
<sequence>MWFLTFLTFLFVCALHLEHRSQWYLAGGLLLGLFVFRFMKRTPTTRVVFLCFAFFIVLRYFFWRSLETLEFYDWVSFSIAIILFLAEMYGIMIFLLGSFVNVRPFERKPVPLPPVSELPTIDVMIPSYNESEEILEVTMMAALQMRYPEHKRKVYLLDDGGTDQKCTTGNDASREQALTRRESLFRLCNKLGVQYVTRERNQHAKAGNINDAMKKTNGDLLLILDADHVPTENFLENTVGLFNQDEKLFLVQTPHFFVNPDPIEKNLNTFYSAPSENEMFYRVVQQGLDYWNSSFFCGSGALLKRSLIEKQGGMSGETITEDAETAISLHTLGYNSAFISEPMLSGLQPETMGGFIGQRIRWATGMIQIFLLKRPLIARGLSIPQRICYANSCLFWFFPFARLVFLLAPVAFLVFGLKIYAANWQTFSAYAVPHLIAVMTVSSYLYGRVRRSFVSELYELIQSVYCLPAIVKTMLRPRAPAFKVTPKGEFLNRTFISPLAYPFYILFIINVTALCFGAARYFAVPDQNTATLVTMGFGFFNTVILLAAIGALLERRQRRATPRMPVNMEAKLRIGEERYDCRIVDISLGGCRMLLKPSYEKDIQNENQAVLEVYASGRKVEFAFNIDLRILRYDEDSEMLALGAEFNHTDLDERKAKVRFVTGSSTRWMAFQHNRECRLGVIGSFLFLLGIGVKYSIAHIGHLIGSILGGFGSRAPRTENP</sequence>
<dbReference type="GO" id="GO:0035438">
    <property type="term" value="F:cyclic-di-GMP binding"/>
    <property type="evidence" value="ECO:0007669"/>
    <property type="project" value="InterPro"/>
</dbReference>
<keyword evidence="6 11" id="KW-0812">Transmembrane</keyword>
<protein>
    <recommendedName>
        <fullName evidence="11">Cellulose synthase catalytic subunit [UDP-forming]</fullName>
        <ecNumber evidence="11">2.4.1.12</ecNumber>
    </recommendedName>
</protein>
<dbReference type="Gene3D" id="2.40.10.220">
    <property type="entry name" value="predicted glycosyltransferase like domains"/>
    <property type="match status" value="1"/>
</dbReference>
<comment type="pathway">
    <text evidence="11">Glycan metabolism; bacterial cellulose biosynthesis.</text>
</comment>
<keyword evidence="15" id="KW-1185">Reference proteome</keyword>
<dbReference type="SUPFAM" id="SSF141371">
    <property type="entry name" value="PilZ domain-like"/>
    <property type="match status" value="1"/>
</dbReference>
<dbReference type="InterPro" id="IPR009875">
    <property type="entry name" value="PilZ_domain"/>
</dbReference>
<evidence type="ECO:0000256" key="10">
    <source>
        <dbReference type="ARBA" id="ARBA00048682"/>
    </source>
</evidence>
<dbReference type="Proteomes" id="UP000525652">
    <property type="component" value="Unassembled WGS sequence"/>
</dbReference>
<dbReference type="InterPro" id="IPR029044">
    <property type="entry name" value="Nucleotide-diphossugar_trans"/>
</dbReference>
<dbReference type="Pfam" id="PF03552">
    <property type="entry name" value="Cellulose_synt"/>
    <property type="match status" value="1"/>
</dbReference>
<feature type="transmembrane region" description="Helical" evidence="11">
    <location>
        <begin position="677"/>
        <end position="697"/>
    </location>
</feature>
<feature type="transmembrane region" description="Helical" evidence="11">
    <location>
        <begin position="75"/>
        <end position="100"/>
    </location>
</feature>
<proteinExistence type="predicted"/>
<evidence type="ECO:0000256" key="3">
    <source>
        <dbReference type="ARBA" id="ARBA00022519"/>
    </source>
</evidence>
<comment type="catalytic activity">
    <reaction evidence="10 11">
        <text>[(1-&gt;4)-beta-D-glucosyl](n) + UDP-alpha-D-glucose = [(1-&gt;4)-beta-D-glucosyl](n+1) + UDP + H(+)</text>
        <dbReference type="Rhea" id="RHEA:19929"/>
        <dbReference type="Rhea" id="RHEA-COMP:10033"/>
        <dbReference type="Rhea" id="RHEA-COMP:10034"/>
        <dbReference type="ChEBI" id="CHEBI:15378"/>
        <dbReference type="ChEBI" id="CHEBI:18246"/>
        <dbReference type="ChEBI" id="CHEBI:58223"/>
        <dbReference type="ChEBI" id="CHEBI:58885"/>
        <dbReference type="EC" id="2.4.1.12"/>
    </reaction>
</comment>
<evidence type="ECO:0000256" key="8">
    <source>
        <dbReference type="ARBA" id="ARBA00022989"/>
    </source>
</evidence>
<evidence type="ECO:0000259" key="12">
    <source>
        <dbReference type="Pfam" id="PF00535"/>
    </source>
</evidence>
<keyword evidence="2 11" id="KW-1003">Cell membrane</keyword>
<evidence type="ECO:0000256" key="4">
    <source>
        <dbReference type="ARBA" id="ARBA00022676"/>
    </source>
</evidence>
<dbReference type="EMBL" id="JACHVA010000052">
    <property type="protein sequence ID" value="MBC2601302.1"/>
    <property type="molecule type" value="Genomic_DNA"/>
</dbReference>
<reference evidence="14 15" key="1">
    <citation type="submission" date="2020-07" db="EMBL/GenBank/DDBJ databases">
        <authorList>
            <person name="Feng X."/>
        </authorList>
    </citation>
    <scope>NUCLEOTIDE SEQUENCE [LARGE SCALE GENOMIC DNA]</scope>
    <source>
        <strain evidence="14 15">JCM14086</strain>
    </source>
</reference>
<dbReference type="GO" id="GO:0030244">
    <property type="term" value="P:cellulose biosynthetic process"/>
    <property type="evidence" value="ECO:0007669"/>
    <property type="project" value="UniProtKB-KW"/>
</dbReference>
<dbReference type="UniPathway" id="UPA00694"/>